<feature type="transmembrane region" description="Helical" evidence="10">
    <location>
        <begin position="309"/>
        <end position="334"/>
    </location>
</feature>
<dbReference type="Pfam" id="PF00999">
    <property type="entry name" value="Na_H_Exchanger"/>
    <property type="match status" value="1"/>
</dbReference>
<comment type="caution">
    <text evidence="12">The sequence shown here is derived from an EMBL/GenBank/DDBJ whole genome shotgun (WGS) entry which is preliminary data.</text>
</comment>
<name>A0AAD2JUU4_9AGAR</name>
<feature type="transmembrane region" description="Helical" evidence="10">
    <location>
        <begin position="225"/>
        <end position="243"/>
    </location>
</feature>
<comment type="subcellular location">
    <subcellularLocation>
        <location evidence="1">Membrane</location>
        <topology evidence="1">Multi-pass membrane protein</topology>
    </subcellularLocation>
</comment>
<keyword evidence="9" id="KW-0739">Sodium transport</keyword>
<dbReference type="AlphaFoldDB" id="A0AAD2JUU4"/>
<evidence type="ECO:0000256" key="1">
    <source>
        <dbReference type="ARBA" id="ARBA00004141"/>
    </source>
</evidence>
<evidence type="ECO:0000313" key="12">
    <source>
        <dbReference type="EMBL" id="CAK5263036.1"/>
    </source>
</evidence>
<dbReference type="PANTHER" id="PTHR43562:SF3">
    <property type="entry name" value="SODIUM ION_PROTON EXCHANGER (EUROFUNG)"/>
    <property type="match status" value="1"/>
</dbReference>
<dbReference type="Proteomes" id="UP001295794">
    <property type="component" value="Unassembled WGS sequence"/>
</dbReference>
<evidence type="ECO:0000256" key="8">
    <source>
        <dbReference type="ARBA" id="ARBA00023136"/>
    </source>
</evidence>
<dbReference type="PANTHER" id="PTHR43562">
    <property type="entry name" value="NAPA-TYPE SODIUM/HYDROGEN ANTIPORTER"/>
    <property type="match status" value="1"/>
</dbReference>
<evidence type="ECO:0000256" key="2">
    <source>
        <dbReference type="ARBA" id="ARBA00022448"/>
    </source>
</evidence>
<evidence type="ECO:0000256" key="3">
    <source>
        <dbReference type="ARBA" id="ARBA00022449"/>
    </source>
</evidence>
<evidence type="ECO:0000256" key="5">
    <source>
        <dbReference type="ARBA" id="ARBA00022989"/>
    </source>
</evidence>
<feature type="transmembrane region" description="Helical" evidence="10">
    <location>
        <begin position="57"/>
        <end position="78"/>
    </location>
</feature>
<keyword evidence="8 10" id="KW-0472">Membrane</keyword>
<evidence type="ECO:0000256" key="7">
    <source>
        <dbReference type="ARBA" id="ARBA00023065"/>
    </source>
</evidence>
<protein>
    <recommendedName>
        <fullName evidence="11">Cation/H+ exchanger transmembrane domain-containing protein</fullName>
    </recommendedName>
</protein>
<feature type="transmembrane region" description="Helical" evidence="10">
    <location>
        <begin position="278"/>
        <end position="297"/>
    </location>
</feature>
<reference evidence="12" key="1">
    <citation type="submission" date="2023-11" db="EMBL/GenBank/DDBJ databases">
        <authorList>
            <person name="De Vega J J."/>
            <person name="De Vega J J."/>
        </authorList>
    </citation>
    <scope>NUCLEOTIDE SEQUENCE</scope>
</reference>
<evidence type="ECO:0000259" key="11">
    <source>
        <dbReference type="Pfam" id="PF00999"/>
    </source>
</evidence>
<dbReference type="Gene3D" id="1.20.1530.20">
    <property type="match status" value="1"/>
</dbReference>
<dbReference type="InterPro" id="IPR038770">
    <property type="entry name" value="Na+/solute_symporter_sf"/>
</dbReference>
<dbReference type="GO" id="GO:0016020">
    <property type="term" value="C:membrane"/>
    <property type="evidence" value="ECO:0007669"/>
    <property type="project" value="UniProtKB-SubCell"/>
</dbReference>
<evidence type="ECO:0000256" key="10">
    <source>
        <dbReference type="SAM" id="Phobius"/>
    </source>
</evidence>
<feature type="transmembrane region" description="Helical" evidence="10">
    <location>
        <begin position="341"/>
        <end position="364"/>
    </location>
</feature>
<keyword evidence="2" id="KW-0813">Transport</keyword>
<feature type="transmembrane region" description="Helical" evidence="10">
    <location>
        <begin position="193"/>
        <end position="213"/>
    </location>
</feature>
<dbReference type="GO" id="GO:0006814">
    <property type="term" value="P:sodium ion transport"/>
    <property type="evidence" value="ECO:0007669"/>
    <property type="project" value="UniProtKB-KW"/>
</dbReference>
<keyword evidence="3" id="KW-0050">Antiport</keyword>
<gene>
    <name evidence="12" type="ORF">MYCIT1_LOCUS2214</name>
</gene>
<organism evidence="12 13">
    <name type="scientific">Mycena citricolor</name>
    <dbReference type="NCBI Taxonomy" id="2018698"/>
    <lineage>
        <taxon>Eukaryota</taxon>
        <taxon>Fungi</taxon>
        <taxon>Dikarya</taxon>
        <taxon>Basidiomycota</taxon>
        <taxon>Agaricomycotina</taxon>
        <taxon>Agaricomycetes</taxon>
        <taxon>Agaricomycetidae</taxon>
        <taxon>Agaricales</taxon>
        <taxon>Marasmiineae</taxon>
        <taxon>Mycenaceae</taxon>
        <taxon>Mycena</taxon>
    </lineage>
</organism>
<feature type="transmembrane region" description="Helical" evidence="10">
    <location>
        <begin position="154"/>
        <end position="187"/>
    </location>
</feature>
<feature type="transmembrane region" description="Helical" evidence="10">
    <location>
        <begin position="90"/>
        <end position="112"/>
    </location>
</feature>
<proteinExistence type="predicted"/>
<keyword evidence="7" id="KW-0406">Ion transport</keyword>
<accession>A0AAD2JUU4</accession>
<evidence type="ECO:0000256" key="9">
    <source>
        <dbReference type="ARBA" id="ARBA00023201"/>
    </source>
</evidence>
<keyword evidence="6" id="KW-0915">Sodium</keyword>
<feature type="transmembrane region" description="Helical" evidence="10">
    <location>
        <begin position="249"/>
        <end position="266"/>
    </location>
</feature>
<keyword evidence="4 10" id="KW-0812">Transmembrane</keyword>
<keyword evidence="5 10" id="KW-1133">Transmembrane helix</keyword>
<evidence type="ECO:0000313" key="13">
    <source>
        <dbReference type="Proteomes" id="UP001295794"/>
    </source>
</evidence>
<sequence length="400" mass="42521">MSYNIPLLPDLLATSSFLYLINVAETVFARLIHAGLLGSLCIGIAFAPQAAHILPTAIQDASTTLGYIGLLVIVFEAGLTTDMTLLRKNLALSSAIALTGTAMPIFLSIVLLHYGFKYGTLESFASGAALSSTSLGTTMALLKPEWRATVAGTALMTAALLDDVCGLVIAAVLSQLAGASVVIPWYIIARPILVSLAFAIGTFFAALSLGCLFRWYPVKLRNKSLLFIMIALLTGYVAGSHYAGTSELFGAYLAGALLAYIFPRDGSLSAFETHIRPILHVFLSPVFFASIGMALPIRALGSINGSNRVVWRGLVYSMLMGLAKFCSALWMLVWRTDVRSAVLVGFGMIARGEVALIVTQLALPLLSTEAYAVVTWATLLNTAGGAILVGCFLRRVAEIE</sequence>
<feature type="transmembrane region" description="Helical" evidence="10">
    <location>
        <begin position="6"/>
        <end position="24"/>
    </location>
</feature>
<feature type="transmembrane region" description="Helical" evidence="10">
    <location>
        <begin position="31"/>
        <end position="51"/>
    </location>
</feature>
<feature type="domain" description="Cation/H+ exchanger transmembrane" evidence="11">
    <location>
        <begin position="27"/>
        <end position="388"/>
    </location>
</feature>
<dbReference type="GO" id="GO:0015297">
    <property type="term" value="F:antiporter activity"/>
    <property type="evidence" value="ECO:0007669"/>
    <property type="project" value="UniProtKB-KW"/>
</dbReference>
<dbReference type="EMBL" id="CAVNYO010000031">
    <property type="protein sequence ID" value="CAK5263036.1"/>
    <property type="molecule type" value="Genomic_DNA"/>
</dbReference>
<evidence type="ECO:0000256" key="6">
    <source>
        <dbReference type="ARBA" id="ARBA00023053"/>
    </source>
</evidence>
<dbReference type="InterPro" id="IPR006153">
    <property type="entry name" value="Cation/H_exchanger_TM"/>
</dbReference>
<dbReference type="GO" id="GO:1902600">
    <property type="term" value="P:proton transmembrane transport"/>
    <property type="evidence" value="ECO:0007669"/>
    <property type="project" value="InterPro"/>
</dbReference>
<evidence type="ECO:0000256" key="4">
    <source>
        <dbReference type="ARBA" id="ARBA00022692"/>
    </source>
</evidence>
<keyword evidence="13" id="KW-1185">Reference proteome</keyword>
<feature type="transmembrane region" description="Helical" evidence="10">
    <location>
        <begin position="124"/>
        <end position="142"/>
    </location>
</feature>
<feature type="transmembrane region" description="Helical" evidence="10">
    <location>
        <begin position="370"/>
        <end position="393"/>
    </location>
</feature>